<feature type="transmembrane region" description="Helical" evidence="1">
    <location>
        <begin position="41"/>
        <end position="61"/>
    </location>
</feature>
<evidence type="ECO:0000313" key="3">
    <source>
        <dbReference type="Proteomes" id="UP000199548"/>
    </source>
</evidence>
<accession>A0A1I3INA0</accession>
<dbReference type="EMBL" id="FOQU01000003">
    <property type="protein sequence ID" value="SFI49454.1"/>
    <property type="molecule type" value="Genomic_DNA"/>
</dbReference>
<gene>
    <name evidence="2" type="ORF">SAMN05192543_103344</name>
</gene>
<keyword evidence="3" id="KW-1185">Reference proteome</keyword>
<sequence>MVINETFGVTYVMIAVTCLGAVLVGGLLTAMHLRHQYHPNLIGALIGALLCFLVLEALPALT</sequence>
<dbReference type="AlphaFoldDB" id="A0A1I3INA0"/>
<keyword evidence="1" id="KW-0812">Transmembrane</keyword>
<dbReference type="Proteomes" id="UP000199548">
    <property type="component" value="Unassembled WGS sequence"/>
</dbReference>
<dbReference type="OrthoDB" id="9021568at2"/>
<keyword evidence="1" id="KW-1133">Transmembrane helix</keyword>
<feature type="transmembrane region" description="Helical" evidence="1">
    <location>
        <begin position="6"/>
        <end position="29"/>
    </location>
</feature>
<organism evidence="2 3">
    <name type="scientific">Paraburkholderia megapolitana</name>
    <dbReference type="NCBI Taxonomy" id="420953"/>
    <lineage>
        <taxon>Bacteria</taxon>
        <taxon>Pseudomonadati</taxon>
        <taxon>Pseudomonadota</taxon>
        <taxon>Betaproteobacteria</taxon>
        <taxon>Burkholderiales</taxon>
        <taxon>Burkholderiaceae</taxon>
        <taxon>Paraburkholderia</taxon>
    </lineage>
</organism>
<evidence type="ECO:0000256" key="1">
    <source>
        <dbReference type="SAM" id="Phobius"/>
    </source>
</evidence>
<proteinExistence type="predicted"/>
<protein>
    <submittedName>
        <fullName evidence="2">Uncharacterized protein</fullName>
    </submittedName>
</protein>
<evidence type="ECO:0000313" key="2">
    <source>
        <dbReference type="EMBL" id="SFI49454.1"/>
    </source>
</evidence>
<keyword evidence="1" id="KW-0472">Membrane</keyword>
<name>A0A1I3INA0_9BURK</name>
<reference evidence="2 3" key="1">
    <citation type="submission" date="2016-10" db="EMBL/GenBank/DDBJ databases">
        <authorList>
            <person name="de Groot N.N."/>
        </authorList>
    </citation>
    <scope>NUCLEOTIDE SEQUENCE [LARGE SCALE GENOMIC DNA]</scope>
    <source>
        <strain evidence="2 3">LMG 23650</strain>
    </source>
</reference>
<dbReference type="RefSeq" id="WP_091011272.1">
    <property type="nucleotide sequence ID" value="NZ_CP041745.1"/>
</dbReference>